<dbReference type="Proteomes" id="UP001201163">
    <property type="component" value="Unassembled WGS sequence"/>
</dbReference>
<evidence type="ECO:0000313" key="3">
    <source>
        <dbReference type="Proteomes" id="UP001201163"/>
    </source>
</evidence>
<evidence type="ECO:0000256" key="1">
    <source>
        <dbReference type="SAM" id="MobiDB-lite"/>
    </source>
</evidence>
<dbReference type="AlphaFoldDB" id="A0AAD4QFB3"/>
<protein>
    <submittedName>
        <fullName evidence="2">Uncharacterized protein</fullName>
    </submittedName>
</protein>
<feature type="compositionally biased region" description="Low complexity" evidence="1">
    <location>
        <begin position="269"/>
        <end position="279"/>
    </location>
</feature>
<evidence type="ECO:0000313" key="2">
    <source>
        <dbReference type="EMBL" id="KAH8994960.1"/>
    </source>
</evidence>
<proteinExistence type="predicted"/>
<feature type="region of interest" description="Disordered" evidence="1">
    <location>
        <begin position="1"/>
        <end position="72"/>
    </location>
</feature>
<feature type="compositionally biased region" description="Basic and acidic residues" evidence="1">
    <location>
        <begin position="289"/>
        <end position="299"/>
    </location>
</feature>
<name>A0AAD4QFB3_9AGAM</name>
<sequence>MPPTSVPPLAIIMPNPPLTRRRSALLSRAPSPRTPSMRSPVQHPLHLSSTDNRKSSDSWNSSNYDPADDPDPEWRCEHVLLLTRTLDALPAHVLTPFIGPVPPSNLLDKIARGVAQAKGPNEWPYSLRATRSKLVELCRARAKEVSAEQKRRTIIEEEDMDQGLEPSREVLQHTTNIKRPLYRQSSMDFIQSAKLEPCGTDAFTRASRRLHRSDRLFPNPVYHPYTRPSSADSHTLNISTPSSTTLHSSRSAESKWKMQPSQPSFRRPVSTVSTTSSSSLQSLPCAPMRRTDSFGESRKAMKRAPSFSVAAKGSDVSSDEEEHLRMKQTKKVRRGVENRLNKTLSSPDDSPVGRSCKNSPRNSSLFGPELPHRSPPPPVYPQLTPAHLVVQIPALGAHPAPPTHSPRTPCTQRTLRRMRPIPSRASRRISFSNLGENDVLREPVDIIPGEGLGHGLDSAFQLR</sequence>
<keyword evidence="3" id="KW-1185">Reference proteome</keyword>
<accession>A0AAD4QFB3</accession>
<feature type="compositionally biased region" description="Polar residues" evidence="1">
    <location>
        <begin position="356"/>
        <end position="365"/>
    </location>
</feature>
<dbReference type="EMBL" id="JAKELL010000013">
    <property type="protein sequence ID" value="KAH8994960.1"/>
    <property type="molecule type" value="Genomic_DNA"/>
</dbReference>
<feature type="compositionally biased region" description="Polar residues" evidence="1">
    <location>
        <begin position="227"/>
        <end position="249"/>
    </location>
</feature>
<organism evidence="2 3">
    <name type="scientific">Lactarius akahatsu</name>
    <dbReference type="NCBI Taxonomy" id="416441"/>
    <lineage>
        <taxon>Eukaryota</taxon>
        <taxon>Fungi</taxon>
        <taxon>Dikarya</taxon>
        <taxon>Basidiomycota</taxon>
        <taxon>Agaricomycotina</taxon>
        <taxon>Agaricomycetes</taxon>
        <taxon>Russulales</taxon>
        <taxon>Russulaceae</taxon>
        <taxon>Lactarius</taxon>
    </lineage>
</organism>
<gene>
    <name evidence="2" type="ORF">EDB92DRAFT_1795053</name>
</gene>
<comment type="caution">
    <text evidence="2">The sequence shown here is derived from an EMBL/GenBank/DDBJ whole genome shotgun (WGS) entry which is preliminary data.</text>
</comment>
<feature type="region of interest" description="Disordered" evidence="1">
    <location>
        <begin position="215"/>
        <end position="379"/>
    </location>
</feature>
<reference evidence="2" key="1">
    <citation type="submission" date="2022-01" db="EMBL/GenBank/DDBJ databases">
        <title>Comparative genomics reveals a dynamic genome evolution in the ectomycorrhizal milk-cap (Lactarius) mushrooms.</title>
        <authorList>
            <consortium name="DOE Joint Genome Institute"/>
            <person name="Lebreton A."/>
            <person name="Tang N."/>
            <person name="Kuo A."/>
            <person name="LaButti K."/>
            <person name="Drula E."/>
            <person name="Barry K."/>
            <person name="Clum A."/>
            <person name="Lipzen A."/>
            <person name="Mousain D."/>
            <person name="Ng V."/>
            <person name="Wang R."/>
            <person name="Wang X."/>
            <person name="Dai Y."/>
            <person name="Henrissat B."/>
            <person name="Grigoriev I.V."/>
            <person name="Guerin-Laguette A."/>
            <person name="Yu F."/>
            <person name="Martin F.M."/>
        </authorList>
    </citation>
    <scope>NUCLEOTIDE SEQUENCE</scope>
    <source>
        <strain evidence="2">QP</strain>
    </source>
</reference>